<dbReference type="GO" id="GO:0006004">
    <property type="term" value="P:fucose metabolic process"/>
    <property type="evidence" value="ECO:0007669"/>
    <property type="project" value="UniProtKB-KW"/>
</dbReference>
<evidence type="ECO:0000256" key="4">
    <source>
        <dbReference type="ARBA" id="ARBA00023136"/>
    </source>
</evidence>
<dbReference type="GO" id="GO:0005737">
    <property type="term" value="C:cytoplasm"/>
    <property type="evidence" value="ECO:0007669"/>
    <property type="project" value="TreeGrafter"/>
</dbReference>
<dbReference type="EMBL" id="VCGU01000010">
    <property type="protein sequence ID" value="TRY68986.1"/>
    <property type="molecule type" value="Genomic_DNA"/>
</dbReference>
<dbReference type="Proteomes" id="UP000318571">
    <property type="component" value="Chromosome 1"/>
</dbReference>
<comment type="caution">
    <text evidence="13">The sequence shown here is derived from an EMBL/GenBank/DDBJ whole genome shotgun (WGS) entry which is preliminary data.</text>
</comment>
<dbReference type="GO" id="GO:0006914">
    <property type="term" value="P:autophagy"/>
    <property type="evidence" value="ECO:0007669"/>
    <property type="project" value="TreeGrafter"/>
</dbReference>
<protein>
    <recommendedName>
        <fullName evidence="2">peptide-O-fucosyltransferase</fullName>
        <ecNumber evidence="2">2.4.1.221</ecNumber>
    </recommendedName>
</protein>
<dbReference type="InterPro" id="IPR000547">
    <property type="entry name" value="Clathrin_H-chain/VPS_repeat"/>
</dbReference>
<gene>
    <name evidence="13" type="ORF">TCAL_04151</name>
</gene>
<dbReference type="STRING" id="6832.A0A553NU97"/>
<evidence type="ECO:0000256" key="3">
    <source>
        <dbReference type="ARBA" id="ARBA00022679"/>
    </source>
</evidence>
<feature type="domain" description="CNH" evidence="12">
    <location>
        <begin position="93"/>
        <end position="410"/>
    </location>
</feature>
<evidence type="ECO:0000313" key="14">
    <source>
        <dbReference type="Proteomes" id="UP000318571"/>
    </source>
</evidence>
<dbReference type="Pfam" id="PF00780">
    <property type="entry name" value="CNH"/>
    <property type="match status" value="1"/>
</dbReference>
<dbReference type="OMA" id="RINNCHL"/>
<comment type="subcellular location">
    <subcellularLocation>
        <location evidence="1">Endomembrane system</location>
        <topology evidence="1">Peripheral membrane protein</topology>
    </subcellularLocation>
</comment>
<reference evidence="13 14" key="1">
    <citation type="journal article" date="2018" name="Nat. Ecol. Evol.">
        <title>Genomic signatures of mitonuclear coevolution across populations of Tigriopus californicus.</title>
        <authorList>
            <person name="Barreto F.S."/>
            <person name="Watson E.T."/>
            <person name="Lima T.G."/>
            <person name="Willett C.S."/>
            <person name="Edmands S."/>
            <person name="Li W."/>
            <person name="Burton R.S."/>
        </authorList>
    </citation>
    <scope>NUCLEOTIDE SEQUENCE [LARGE SCALE GENOMIC DNA]</scope>
    <source>
        <strain evidence="13 14">San Diego</strain>
    </source>
</reference>
<evidence type="ECO:0000256" key="6">
    <source>
        <dbReference type="ARBA" id="ARBA00023277"/>
    </source>
</evidence>
<comment type="similarity">
    <text evidence="7">Belongs to the VAM6/VPS39 family.</text>
</comment>
<keyword evidence="5" id="KW-0294">Fucose metabolism</keyword>
<evidence type="ECO:0000256" key="11">
    <source>
        <dbReference type="SAM" id="MobiDB-lite"/>
    </source>
</evidence>
<dbReference type="Gene3D" id="3.40.50.11340">
    <property type="match status" value="1"/>
</dbReference>
<dbReference type="PROSITE" id="PS50236">
    <property type="entry name" value="CHCR"/>
    <property type="match status" value="1"/>
</dbReference>
<dbReference type="Pfam" id="PF10366">
    <property type="entry name" value="Vps39_1"/>
    <property type="match status" value="1"/>
</dbReference>
<feature type="region of interest" description="Disordered" evidence="11">
    <location>
        <begin position="129"/>
        <end position="166"/>
    </location>
</feature>
<dbReference type="EC" id="2.4.1.221" evidence="2"/>
<keyword evidence="6" id="KW-0119">Carbohydrate metabolism</keyword>
<dbReference type="InterPro" id="IPR019378">
    <property type="entry name" value="GDP-Fuc_O-FucTrfase"/>
</dbReference>
<evidence type="ECO:0000256" key="2">
    <source>
        <dbReference type="ARBA" id="ARBA00012196"/>
    </source>
</evidence>
<evidence type="ECO:0000256" key="10">
    <source>
        <dbReference type="PROSITE-ProRule" id="PRU01006"/>
    </source>
</evidence>
<dbReference type="GO" id="GO:0016020">
    <property type="term" value="C:membrane"/>
    <property type="evidence" value="ECO:0007669"/>
    <property type="project" value="TreeGrafter"/>
</dbReference>
<dbReference type="GO" id="GO:0046922">
    <property type="term" value="F:peptide-O-fucosyltransferase activity"/>
    <property type="evidence" value="ECO:0007669"/>
    <property type="project" value="UniProtKB-EC"/>
</dbReference>
<dbReference type="GO" id="GO:0034058">
    <property type="term" value="P:endosomal vesicle fusion"/>
    <property type="evidence" value="ECO:0007669"/>
    <property type="project" value="TreeGrafter"/>
</dbReference>
<organism evidence="13 14">
    <name type="scientific">Tigriopus californicus</name>
    <name type="common">Marine copepod</name>
    <dbReference type="NCBI Taxonomy" id="6832"/>
    <lineage>
        <taxon>Eukaryota</taxon>
        <taxon>Metazoa</taxon>
        <taxon>Ecdysozoa</taxon>
        <taxon>Arthropoda</taxon>
        <taxon>Crustacea</taxon>
        <taxon>Multicrustacea</taxon>
        <taxon>Hexanauplia</taxon>
        <taxon>Copepoda</taxon>
        <taxon>Harpacticoida</taxon>
        <taxon>Harpacticidae</taxon>
        <taxon>Tigriopus</taxon>
    </lineage>
</organism>
<evidence type="ECO:0000256" key="7">
    <source>
        <dbReference type="ARBA" id="ARBA00038201"/>
    </source>
</evidence>
<name>A0A553NU97_TIGCA</name>
<evidence type="ECO:0000256" key="8">
    <source>
        <dbReference type="ARBA" id="ARBA00047273"/>
    </source>
</evidence>
<feature type="compositionally biased region" description="Basic residues" evidence="11">
    <location>
        <begin position="1"/>
        <end position="13"/>
    </location>
</feature>
<dbReference type="Gene3D" id="3.40.50.11350">
    <property type="match status" value="1"/>
</dbReference>
<keyword evidence="3" id="KW-0808">Transferase</keyword>
<dbReference type="InterPro" id="IPR019452">
    <property type="entry name" value="VPS39/TGF_beta_rcpt-assoc_1"/>
</dbReference>
<dbReference type="InterPro" id="IPR032914">
    <property type="entry name" value="Vam6/VPS39/TRAP1"/>
</dbReference>
<keyword evidence="4" id="KW-0472">Membrane</keyword>
<evidence type="ECO:0000256" key="1">
    <source>
        <dbReference type="ARBA" id="ARBA00004184"/>
    </source>
</evidence>
<accession>A0A553NU97</accession>
<dbReference type="PROSITE" id="PS50219">
    <property type="entry name" value="CNH"/>
    <property type="match status" value="1"/>
</dbReference>
<proteinExistence type="inferred from homology"/>
<dbReference type="SMART" id="SM00036">
    <property type="entry name" value="CNH"/>
    <property type="match status" value="1"/>
</dbReference>
<dbReference type="InterPro" id="IPR001180">
    <property type="entry name" value="CNH_dom"/>
</dbReference>
<feature type="repeat" description="CHCR" evidence="10">
    <location>
        <begin position="686"/>
        <end position="847"/>
    </location>
</feature>
<comment type="catalytic activity">
    <reaction evidence="8">
        <text>L-threonyl-[protein] + GDP-beta-L-fucose = 3-O-(alpha-L-fucosyl)-L-threonyl-[protein] + GDP + H(+)</text>
        <dbReference type="Rhea" id="RHEA:70491"/>
        <dbReference type="Rhea" id="RHEA-COMP:11060"/>
        <dbReference type="Rhea" id="RHEA-COMP:17915"/>
        <dbReference type="ChEBI" id="CHEBI:15378"/>
        <dbReference type="ChEBI" id="CHEBI:30013"/>
        <dbReference type="ChEBI" id="CHEBI:57273"/>
        <dbReference type="ChEBI" id="CHEBI:58189"/>
        <dbReference type="ChEBI" id="CHEBI:189631"/>
        <dbReference type="EC" id="2.4.1.221"/>
    </reaction>
    <physiologicalReaction direction="left-to-right" evidence="8">
        <dbReference type="Rhea" id="RHEA:70492"/>
    </physiologicalReaction>
</comment>
<feature type="region of interest" description="Disordered" evidence="11">
    <location>
        <begin position="1"/>
        <end position="52"/>
    </location>
</feature>
<dbReference type="PANTHER" id="PTHR12894">
    <property type="entry name" value="CNH DOMAIN CONTAINING"/>
    <property type="match status" value="1"/>
</dbReference>
<evidence type="ECO:0000313" key="13">
    <source>
        <dbReference type="EMBL" id="TRY68986.1"/>
    </source>
</evidence>
<evidence type="ECO:0000256" key="9">
    <source>
        <dbReference type="ARBA" id="ARBA00048647"/>
    </source>
</evidence>
<evidence type="ECO:0000256" key="5">
    <source>
        <dbReference type="ARBA" id="ARBA00023253"/>
    </source>
</evidence>
<comment type="catalytic activity">
    <reaction evidence="9">
        <text>L-seryl-[protein] + GDP-beta-L-fucose = 3-O-(alpha-L-fucosyl)-L-seryl-[protein] + GDP + H(+)</text>
        <dbReference type="Rhea" id="RHEA:63644"/>
        <dbReference type="Rhea" id="RHEA-COMP:9863"/>
        <dbReference type="Rhea" id="RHEA-COMP:17914"/>
        <dbReference type="ChEBI" id="CHEBI:15378"/>
        <dbReference type="ChEBI" id="CHEBI:29999"/>
        <dbReference type="ChEBI" id="CHEBI:57273"/>
        <dbReference type="ChEBI" id="CHEBI:58189"/>
        <dbReference type="ChEBI" id="CHEBI:189632"/>
        <dbReference type="EC" id="2.4.1.221"/>
    </reaction>
    <physiologicalReaction direction="left-to-right" evidence="9">
        <dbReference type="Rhea" id="RHEA:63645"/>
    </physiologicalReaction>
</comment>
<keyword evidence="14" id="KW-1185">Reference proteome</keyword>
<sequence length="1284" mass="146095">MSTKQTKPKHQHQLPKSGILPPSSGNAFLHPSPGSSCDPEDPSQPSTLSPRPLSGLDVLMKAIMPAPNSVEPSAVTPSMVHTAYIPCPLLRLPLNIECILAYDDYLLVGTKQGHLLMYHVFPAPPVRNGSTPGPTLAAHGSPPLSSSNGMGLAPPSGTPENNSTNPEPVWSVQLMRTNKFFSKKTIVQLAAVPEYSILVALADGIISVHDLDLAVTNFPAICSVSRTKGASAFTMSLVKSQSLTGETSVAVRVAVAVRKKVQFYYWKNRKFHELFPDVSLNDTPKTLAWVRDSVCLGFKSDYKLIKMNEKQAVVDLFPTGKNQEPRITLINQDEFALSQDERTSFIDCQGHLKINSVGWSEVPQSLAPDEPFLLGVVANQVEVKAHRPGLSIQNLELPKPKVICSAESGQVYVASASQIWRLRMVPVSTQIPQLLREKQFELAITLSNISDENVEEQTRRVQQIQTLYAFDLFCAKKFEESFEVFYKLNTDASHVVGLFHDLLPQEFRNRLSYPDKLPMLQARDYESGVKALIEYLTKVRHHLNGLAVKGISPLPIKEKVVTISSKRQMLQIIDTTLVKCYLKTNNGLVQSLLRLSENQCHLEETERILYKSNKYDDLVILYRTRGLHRKALALLKEHSQDRNSPLHGPKRTVAYLQDLGPDHLRVIFEYATWVLEENEADGLSIFTEDLSEVESLPRGNVLDFLSRVKRSTVIPYLRHIILEWKESNTIFHNSLILNYKDQIMSAWSEKNLPRVEQLRSELQDFLRTSKNYTGEIVLPVFPKNCLDEERAILLGSLSKHRAALTMYLYRIKDVAKAKDYCQKAFIPGSQVYSVFIELLLRPPDTTLLRELCIDQDSLQSVPHGLEHCLEVLQNHGDKVDCPTVLRAIPDHVPLERLGRFLSASVEMRISHKRHNQILHGLTHADHLQLQERRVLSESNILIVSDHDVCRVCHKRFKNQEREGPIIDTVLYLQSYKEGWEGNFEYKHDFRECLSENHPYVKEEEFFSGWFWDYEEIKARNFQCLSVQGPTSVIKDLILNDMGGQRAIMLDRAENLLHDYFGDAEYWMARRSMRFADDLVQVADEFREKFLSSNNAIDNTVISKKWEDHEAIREPRGGNYLCVHLRRNDYVYSRKKQIPSLTGAAEQVRNKLVDKGLTRVFVSTDASVEEFNEFKVALDDSFEVLKYTPDHETLLRVKDGGVAIIDQLICSRARTFLGTPESTFTFRIQEEREILGFPLEENFNMLCPDDKPHCEKASQWKIVYPPKKPRASFEDTKPTPEHLEL</sequence>
<dbReference type="CDD" id="cd11298">
    <property type="entry name" value="O-FucT-2"/>
    <property type="match status" value="1"/>
</dbReference>
<dbReference type="Pfam" id="PF10250">
    <property type="entry name" value="O-FucT"/>
    <property type="match status" value="1"/>
</dbReference>
<dbReference type="GO" id="GO:0012505">
    <property type="term" value="C:endomembrane system"/>
    <property type="evidence" value="ECO:0007669"/>
    <property type="project" value="UniProtKB-SubCell"/>
</dbReference>
<dbReference type="GO" id="GO:0006886">
    <property type="term" value="P:intracellular protein transport"/>
    <property type="evidence" value="ECO:0007669"/>
    <property type="project" value="UniProtKB-UniRule"/>
</dbReference>
<evidence type="ECO:0000259" key="12">
    <source>
        <dbReference type="PROSITE" id="PS50219"/>
    </source>
</evidence>
<dbReference type="PANTHER" id="PTHR12894:SF49">
    <property type="entry name" value="VAM6_VPS39-LIKE PROTEIN"/>
    <property type="match status" value="1"/>
</dbReference>